<name>A0A8H5F9W6_9AGAR</name>
<dbReference type="EMBL" id="JAACJK010000121">
    <property type="protein sequence ID" value="KAF5329215.1"/>
    <property type="molecule type" value="Genomic_DNA"/>
</dbReference>
<comment type="caution">
    <text evidence="3">The sequence shown here is derived from an EMBL/GenBank/DDBJ whole genome shotgun (WGS) entry which is preliminary data.</text>
</comment>
<protein>
    <recommendedName>
        <fullName evidence="5">CxC5 like cysteine cluster associated with KDZ domain-containing protein</fullName>
    </recommendedName>
</protein>
<dbReference type="InterPro" id="IPR040898">
    <property type="entry name" value="CxC6"/>
</dbReference>
<proteinExistence type="predicted"/>
<evidence type="ECO:0000259" key="1">
    <source>
        <dbReference type="Pfam" id="PF18718"/>
    </source>
</evidence>
<sequence>MDTLPALNNWLASLDPRVRERIRFKSLLQFMVLASRIKDDILLPQESQHPVDRPPEFLPQAVHCFLASACDLPMKPHSVIDGLWECVRDVVWNDMGAVNDSACLLEAFKTHGQEHGVGYRSLYPTQKYCTNEGCRRTAAGLALAKAEQRRALLFTLEEGTLPVWSVHLYCQACNINYHHNFSVKGGIRTYARALPKILQIGEHQFAEVKLINSWITLMVVGWVSATNCAKFYNTAISPNRGRDLAKEMDWQFKGEVTSDQVYNAFTALSLLEDSLRRDTQLQLPHTGDEKGRYTAAVELLNDRRRFYHPEVYHSCDLCSREHNGKHVQVVVIDGVTIGRPCCNVFNCKAPLPSVKNRYCKDHEVEFGNICCIKDCKSVRSDERKTCSLPEHQAVEDLYNDRGTARFQLQQQLQRAWVSHPESSHPDLAAALAGDPFTDELAEVTVTVETSADSKKKAAKIRGLFGRRRTHNEQLFVAPCGMIVARETFYGAEGIGSVIDMITRVYRIEGTMPEHIFFDNNCTLAKAVQNNPVFKKTKLTVDVFHFKSKHAVTDKFCQQNCNPAAHEELDGVDGKAWYFNSSIAEQTNAWFGGYHSLCREMTKHRYDFFLDEMVIRRNTITLDKLEKKGVNPRNTYRQRNVE</sequence>
<evidence type="ECO:0000313" key="3">
    <source>
        <dbReference type="EMBL" id="KAF5329215.1"/>
    </source>
</evidence>
<evidence type="ECO:0000313" key="4">
    <source>
        <dbReference type="Proteomes" id="UP000541558"/>
    </source>
</evidence>
<dbReference type="Pfam" id="PF18721">
    <property type="entry name" value="CxC6"/>
    <property type="match status" value="1"/>
</dbReference>
<feature type="domain" description="CxC5 like cysteine cluster associated with KDZ" evidence="1">
    <location>
        <begin position="118"/>
        <end position="235"/>
    </location>
</feature>
<accession>A0A8H5F9W6</accession>
<dbReference type="InterPro" id="IPR041539">
    <property type="entry name" value="CxC5"/>
</dbReference>
<keyword evidence="4" id="KW-1185">Reference proteome</keyword>
<dbReference type="AlphaFoldDB" id="A0A8H5F9W6"/>
<dbReference type="Proteomes" id="UP000541558">
    <property type="component" value="Unassembled WGS sequence"/>
</dbReference>
<dbReference type="OrthoDB" id="2501483at2759"/>
<dbReference type="Pfam" id="PF18718">
    <property type="entry name" value="CxC5"/>
    <property type="match status" value="1"/>
</dbReference>
<feature type="domain" description="CxC6 like cysteine cluster associated with KDZ" evidence="2">
    <location>
        <begin position="331"/>
        <end position="396"/>
    </location>
</feature>
<reference evidence="3 4" key="1">
    <citation type="journal article" date="2020" name="ISME J.">
        <title>Uncovering the hidden diversity of litter-decomposition mechanisms in mushroom-forming fungi.</title>
        <authorList>
            <person name="Floudas D."/>
            <person name="Bentzer J."/>
            <person name="Ahren D."/>
            <person name="Johansson T."/>
            <person name="Persson P."/>
            <person name="Tunlid A."/>
        </authorList>
    </citation>
    <scope>NUCLEOTIDE SEQUENCE [LARGE SCALE GENOMIC DNA]</scope>
    <source>
        <strain evidence="3 4">CBS 175.51</strain>
    </source>
</reference>
<gene>
    <name evidence="3" type="ORF">D9611_013229</name>
</gene>
<evidence type="ECO:0008006" key="5">
    <source>
        <dbReference type="Google" id="ProtNLM"/>
    </source>
</evidence>
<organism evidence="3 4">
    <name type="scientific">Ephemerocybe angulata</name>
    <dbReference type="NCBI Taxonomy" id="980116"/>
    <lineage>
        <taxon>Eukaryota</taxon>
        <taxon>Fungi</taxon>
        <taxon>Dikarya</taxon>
        <taxon>Basidiomycota</taxon>
        <taxon>Agaricomycotina</taxon>
        <taxon>Agaricomycetes</taxon>
        <taxon>Agaricomycetidae</taxon>
        <taxon>Agaricales</taxon>
        <taxon>Agaricineae</taxon>
        <taxon>Psathyrellaceae</taxon>
        <taxon>Ephemerocybe</taxon>
    </lineage>
</organism>
<evidence type="ECO:0000259" key="2">
    <source>
        <dbReference type="Pfam" id="PF18721"/>
    </source>
</evidence>